<dbReference type="InterPro" id="IPR005645">
    <property type="entry name" value="FSH-like_dom"/>
</dbReference>
<name>A0A1V6U1C9_9EURO</name>
<keyword evidence="1" id="KW-0378">Hydrolase</keyword>
<evidence type="ECO:0000256" key="1">
    <source>
        <dbReference type="ARBA" id="ARBA00022801"/>
    </source>
</evidence>
<protein>
    <recommendedName>
        <fullName evidence="2">Serine hydrolase domain-containing protein</fullName>
    </recommendedName>
</protein>
<dbReference type="Proteomes" id="UP000191342">
    <property type="component" value="Unassembled WGS sequence"/>
</dbReference>
<dbReference type="InterPro" id="IPR029058">
    <property type="entry name" value="AB_hydrolase_fold"/>
</dbReference>
<gene>
    <name evidence="3" type="ORF">PENFLA_c001G07685</name>
</gene>
<feature type="domain" description="Serine hydrolase" evidence="2">
    <location>
        <begin position="26"/>
        <end position="157"/>
    </location>
</feature>
<comment type="caution">
    <text evidence="3">The sequence shown here is derived from an EMBL/GenBank/DDBJ whole genome shotgun (WGS) entry which is preliminary data.</text>
</comment>
<reference evidence="4" key="1">
    <citation type="journal article" date="2017" name="Nat. Microbiol.">
        <title>Global analysis of biosynthetic gene clusters reveals vast potential of secondary metabolite production in Penicillium species.</title>
        <authorList>
            <person name="Nielsen J.C."/>
            <person name="Grijseels S."/>
            <person name="Prigent S."/>
            <person name="Ji B."/>
            <person name="Dainat J."/>
            <person name="Nielsen K.F."/>
            <person name="Frisvad J.C."/>
            <person name="Workman M."/>
            <person name="Nielsen J."/>
        </authorList>
    </citation>
    <scope>NUCLEOTIDE SEQUENCE [LARGE SCALE GENOMIC DNA]</scope>
    <source>
        <strain evidence="4">IBT 14082</strain>
    </source>
</reference>
<dbReference type="AlphaFoldDB" id="A0A1V6U1C9"/>
<dbReference type="GO" id="GO:0016787">
    <property type="term" value="F:hydrolase activity"/>
    <property type="evidence" value="ECO:0007669"/>
    <property type="project" value="UniProtKB-KW"/>
</dbReference>
<sequence>MAPLATSRISISSLANLLAKQMAIDSFASFHYINGPVPVSPPAGFAEYFGIGPHYRWLEDGGVAEGSMISRVRKFPHGSCPEDAVRALGKDWDGHWNNHYQVMEYLYDTLDKNPDIEGIVGYSEGATMAASLILDEDRKTQEIGRPRRIKCAVFFTG</sequence>
<dbReference type="PANTHER" id="PTHR48070:SF4">
    <property type="entry name" value="ESTERASE ALNB"/>
    <property type="match status" value="1"/>
</dbReference>
<dbReference type="OrthoDB" id="414698at2759"/>
<evidence type="ECO:0000313" key="4">
    <source>
        <dbReference type="Proteomes" id="UP000191342"/>
    </source>
</evidence>
<dbReference type="Pfam" id="PF03959">
    <property type="entry name" value="FSH1"/>
    <property type="match status" value="1"/>
</dbReference>
<dbReference type="Gene3D" id="3.40.50.1820">
    <property type="entry name" value="alpha/beta hydrolase"/>
    <property type="match status" value="1"/>
</dbReference>
<dbReference type="GO" id="GO:0005634">
    <property type="term" value="C:nucleus"/>
    <property type="evidence" value="ECO:0007669"/>
    <property type="project" value="TreeGrafter"/>
</dbReference>
<proteinExistence type="predicted"/>
<dbReference type="GO" id="GO:0019748">
    <property type="term" value="P:secondary metabolic process"/>
    <property type="evidence" value="ECO:0007669"/>
    <property type="project" value="TreeGrafter"/>
</dbReference>
<dbReference type="GO" id="GO:0072330">
    <property type="term" value="P:monocarboxylic acid biosynthetic process"/>
    <property type="evidence" value="ECO:0007669"/>
    <property type="project" value="UniProtKB-ARBA"/>
</dbReference>
<dbReference type="EMBL" id="MLQL01000001">
    <property type="protein sequence ID" value="OQE32368.1"/>
    <property type="molecule type" value="Genomic_DNA"/>
</dbReference>
<dbReference type="GO" id="GO:0017000">
    <property type="term" value="P:antibiotic biosynthetic process"/>
    <property type="evidence" value="ECO:0007669"/>
    <property type="project" value="UniProtKB-ARBA"/>
</dbReference>
<accession>A0A1V6U1C9</accession>
<organism evidence="3 4">
    <name type="scientific">Penicillium flavigenum</name>
    <dbReference type="NCBI Taxonomy" id="254877"/>
    <lineage>
        <taxon>Eukaryota</taxon>
        <taxon>Fungi</taxon>
        <taxon>Dikarya</taxon>
        <taxon>Ascomycota</taxon>
        <taxon>Pezizomycotina</taxon>
        <taxon>Eurotiomycetes</taxon>
        <taxon>Eurotiomycetidae</taxon>
        <taxon>Eurotiales</taxon>
        <taxon>Aspergillaceae</taxon>
        <taxon>Penicillium</taxon>
    </lineage>
</organism>
<dbReference type="GO" id="GO:0005737">
    <property type="term" value="C:cytoplasm"/>
    <property type="evidence" value="ECO:0007669"/>
    <property type="project" value="TreeGrafter"/>
</dbReference>
<dbReference type="PANTHER" id="PTHR48070">
    <property type="entry name" value="ESTERASE OVCA2"/>
    <property type="match status" value="1"/>
</dbReference>
<keyword evidence="4" id="KW-1185">Reference proteome</keyword>
<evidence type="ECO:0000259" key="2">
    <source>
        <dbReference type="Pfam" id="PF03959"/>
    </source>
</evidence>
<evidence type="ECO:0000313" key="3">
    <source>
        <dbReference type="EMBL" id="OQE32368.1"/>
    </source>
</evidence>
<dbReference type="InterPro" id="IPR050593">
    <property type="entry name" value="LovG"/>
</dbReference>